<dbReference type="Gene3D" id="3.30.60.30">
    <property type="match status" value="1"/>
</dbReference>
<evidence type="ECO:0000313" key="2">
    <source>
        <dbReference type="Proteomes" id="UP000198211"/>
    </source>
</evidence>
<gene>
    <name evidence="1" type="ORF">PHMEG_00035387</name>
</gene>
<proteinExistence type="predicted"/>
<organism evidence="1 2">
    <name type="scientific">Phytophthora megakarya</name>
    <dbReference type="NCBI Taxonomy" id="4795"/>
    <lineage>
        <taxon>Eukaryota</taxon>
        <taxon>Sar</taxon>
        <taxon>Stramenopiles</taxon>
        <taxon>Oomycota</taxon>
        <taxon>Peronosporomycetes</taxon>
        <taxon>Peronosporales</taxon>
        <taxon>Peronosporaceae</taxon>
        <taxon>Phytophthora</taxon>
    </lineage>
</organism>
<keyword evidence="2" id="KW-1185">Reference proteome</keyword>
<dbReference type="SUPFAM" id="SSF100895">
    <property type="entry name" value="Kazal-type serine protease inhibitors"/>
    <property type="match status" value="1"/>
</dbReference>
<name>A0A225UP36_9STRA</name>
<reference evidence="2" key="1">
    <citation type="submission" date="2017-03" db="EMBL/GenBank/DDBJ databases">
        <title>Phytopthora megakarya and P. palmivora, two closely related causual agents of cacao black pod achieved similar genome size and gene model numbers by different mechanisms.</title>
        <authorList>
            <person name="Ali S."/>
            <person name="Shao J."/>
            <person name="Larry D.J."/>
            <person name="Kronmiller B."/>
            <person name="Shen D."/>
            <person name="Strem M.D."/>
            <person name="Melnick R.L."/>
            <person name="Guiltinan M.J."/>
            <person name="Tyler B.M."/>
            <person name="Meinhardt L.W."/>
            <person name="Bailey B.A."/>
        </authorList>
    </citation>
    <scope>NUCLEOTIDE SEQUENCE [LARGE SCALE GENOMIC DNA]</scope>
    <source>
        <strain evidence="2">zdho120</strain>
    </source>
</reference>
<protein>
    <submittedName>
        <fullName evidence="1">Protease inhibitor Epi10</fullName>
    </submittedName>
</protein>
<dbReference type="Proteomes" id="UP000198211">
    <property type="component" value="Unassembled WGS sequence"/>
</dbReference>
<accession>A0A225UP36</accession>
<dbReference type="EMBL" id="NBNE01013844">
    <property type="protein sequence ID" value="OWY94785.1"/>
    <property type="molecule type" value="Genomic_DNA"/>
</dbReference>
<sequence>MSNCQDFVRKLSVGDPTDCPDPAVDDPVTDENGVGYTNKCYKRMAKCQTVVVISTGS</sequence>
<comment type="caution">
    <text evidence="1">The sequence shown here is derived from an EMBL/GenBank/DDBJ whole genome shotgun (WGS) entry which is preliminary data.</text>
</comment>
<evidence type="ECO:0000313" key="1">
    <source>
        <dbReference type="EMBL" id="OWY94785.1"/>
    </source>
</evidence>
<dbReference type="AlphaFoldDB" id="A0A225UP36"/>
<dbReference type="InterPro" id="IPR036058">
    <property type="entry name" value="Kazal_dom_sf"/>
</dbReference>